<evidence type="ECO:0000313" key="2">
    <source>
        <dbReference type="EMBL" id="KAJ7045302.1"/>
    </source>
</evidence>
<dbReference type="AlphaFoldDB" id="A0AAD6TGK9"/>
<dbReference type="EMBL" id="JARJCM010000005">
    <property type="protein sequence ID" value="KAJ7045302.1"/>
    <property type="molecule type" value="Genomic_DNA"/>
</dbReference>
<comment type="caution">
    <text evidence="2">The sequence shown here is derived from an EMBL/GenBank/DDBJ whole genome shotgun (WGS) entry which is preliminary data.</text>
</comment>
<sequence length="77" mass="7958">MFISLAHIMFAKFISSALLLLAVSQVAVAIACGDPPLSACPSFPPCPPCASTEFCCYTLGSKCVKAGGFCPRIGQSN</sequence>
<evidence type="ECO:0000313" key="3">
    <source>
        <dbReference type="Proteomes" id="UP001218188"/>
    </source>
</evidence>
<gene>
    <name evidence="2" type="ORF">C8F04DRAFT_1068372</name>
</gene>
<organism evidence="2 3">
    <name type="scientific">Mycena alexandri</name>
    <dbReference type="NCBI Taxonomy" id="1745969"/>
    <lineage>
        <taxon>Eukaryota</taxon>
        <taxon>Fungi</taxon>
        <taxon>Dikarya</taxon>
        <taxon>Basidiomycota</taxon>
        <taxon>Agaricomycotina</taxon>
        <taxon>Agaricomycetes</taxon>
        <taxon>Agaricomycetidae</taxon>
        <taxon>Agaricales</taxon>
        <taxon>Marasmiineae</taxon>
        <taxon>Mycenaceae</taxon>
        <taxon>Mycena</taxon>
    </lineage>
</organism>
<evidence type="ECO:0008006" key="4">
    <source>
        <dbReference type="Google" id="ProtNLM"/>
    </source>
</evidence>
<feature type="signal peptide" evidence="1">
    <location>
        <begin position="1"/>
        <end position="29"/>
    </location>
</feature>
<keyword evidence="1" id="KW-0732">Signal</keyword>
<name>A0AAD6TGK9_9AGAR</name>
<evidence type="ECO:0000256" key="1">
    <source>
        <dbReference type="SAM" id="SignalP"/>
    </source>
</evidence>
<reference evidence="2" key="1">
    <citation type="submission" date="2023-03" db="EMBL/GenBank/DDBJ databases">
        <title>Massive genome expansion in bonnet fungi (Mycena s.s.) driven by repeated elements and novel gene families across ecological guilds.</title>
        <authorList>
            <consortium name="Lawrence Berkeley National Laboratory"/>
            <person name="Harder C.B."/>
            <person name="Miyauchi S."/>
            <person name="Viragh M."/>
            <person name="Kuo A."/>
            <person name="Thoen E."/>
            <person name="Andreopoulos B."/>
            <person name="Lu D."/>
            <person name="Skrede I."/>
            <person name="Drula E."/>
            <person name="Henrissat B."/>
            <person name="Morin E."/>
            <person name="Kohler A."/>
            <person name="Barry K."/>
            <person name="LaButti K."/>
            <person name="Morin E."/>
            <person name="Salamov A."/>
            <person name="Lipzen A."/>
            <person name="Mereny Z."/>
            <person name="Hegedus B."/>
            <person name="Baldrian P."/>
            <person name="Stursova M."/>
            <person name="Weitz H."/>
            <person name="Taylor A."/>
            <person name="Grigoriev I.V."/>
            <person name="Nagy L.G."/>
            <person name="Martin F."/>
            <person name="Kauserud H."/>
        </authorList>
    </citation>
    <scope>NUCLEOTIDE SEQUENCE</scope>
    <source>
        <strain evidence="2">CBHHK200</strain>
    </source>
</reference>
<dbReference type="Proteomes" id="UP001218188">
    <property type="component" value="Unassembled WGS sequence"/>
</dbReference>
<accession>A0AAD6TGK9</accession>
<keyword evidence="3" id="KW-1185">Reference proteome</keyword>
<proteinExistence type="predicted"/>
<protein>
    <recommendedName>
        <fullName evidence="4">Granulins domain-containing protein</fullName>
    </recommendedName>
</protein>
<feature type="chain" id="PRO_5042013790" description="Granulins domain-containing protein" evidence="1">
    <location>
        <begin position="30"/>
        <end position="77"/>
    </location>
</feature>